<dbReference type="Pfam" id="PF00704">
    <property type="entry name" value="Glyco_hydro_18"/>
    <property type="match status" value="1"/>
</dbReference>
<keyword evidence="17" id="KW-1185">Reference proteome</keyword>
<comment type="similarity">
    <text evidence="3">Belongs to the glycosyl hydrolase 18 family. Chitinase class V subfamily.</text>
</comment>
<dbReference type="EMBL" id="JABEYC010000323">
    <property type="protein sequence ID" value="KAF4979036.1"/>
    <property type="molecule type" value="Genomic_DNA"/>
</dbReference>
<feature type="domain" description="GH18" evidence="15">
    <location>
        <begin position="304"/>
        <end position="667"/>
    </location>
</feature>
<dbReference type="PANTHER" id="PTHR11177">
    <property type="entry name" value="CHITINASE"/>
    <property type="match status" value="1"/>
</dbReference>
<reference evidence="16" key="1">
    <citation type="journal article" date="2020" name="BMC Genomics">
        <title>Correction to: Identification and distribution of gene clusters required for synthesis of sphingolipid metabolism inhibitors in diverse species of the filamentous fungus Fusarium.</title>
        <authorList>
            <person name="Kim H.S."/>
            <person name="Lohmar J.M."/>
            <person name="Busman M."/>
            <person name="Brown D.W."/>
            <person name="Naumann T.A."/>
            <person name="Divon H.H."/>
            <person name="Lysoe E."/>
            <person name="Uhlig S."/>
            <person name="Proctor R.H."/>
        </authorList>
    </citation>
    <scope>NUCLEOTIDE SEQUENCE</scope>
    <source>
        <strain evidence="16">NRRL 22465</strain>
    </source>
</reference>
<evidence type="ECO:0000256" key="7">
    <source>
        <dbReference type="ARBA" id="ARBA00022801"/>
    </source>
</evidence>
<dbReference type="PROSITE" id="PS51910">
    <property type="entry name" value="GH18_2"/>
    <property type="match status" value="1"/>
</dbReference>
<dbReference type="Gene3D" id="3.20.20.80">
    <property type="entry name" value="Glycosidases"/>
    <property type="match status" value="1"/>
</dbReference>
<evidence type="ECO:0000313" key="16">
    <source>
        <dbReference type="EMBL" id="KAF4979036.1"/>
    </source>
</evidence>
<dbReference type="Proteomes" id="UP000635477">
    <property type="component" value="Unassembled WGS sequence"/>
</dbReference>
<evidence type="ECO:0000313" key="17">
    <source>
        <dbReference type="Proteomes" id="UP000635477"/>
    </source>
</evidence>
<dbReference type="InterPro" id="IPR017853">
    <property type="entry name" value="GH"/>
</dbReference>
<feature type="compositionally biased region" description="Basic residues" evidence="13">
    <location>
        <begin position="27"/>
        <end position="42"/>
    </location>
</feature>
<gene>
    <name evidence="16" type="ORF">FZEAL_4711</name>
</gene>
<evidence type="ECO:0000256" key="13">
    <source>
        <dbReference type="SAM" id="MobiDB-lite"/>
    </source>
</evidence>
<feature type="compositionally biased region" description="Acidic residues" evidence="13">
    <location>
        <begin position="178"/>
        <end position="192"/>
    </location>
</feature>
<dbReference type="OrthoDB" id="76388at2759"/>
<evidence type="ECO:0000256" key="14">
    <source>
        <dbReference type="SAM" id="SignalP"/>
    </source>
</evidence>
<feature type="region of interest" description="Disordered" evidence="13">
    <location>
        <begin position="23"/>
        <end position="48"/>
    </location>
</feature>
<evidence type="ECO:0000256" key="3">
    <source>
        <dbReference type="ARBA" id="ARBA00008682"/>
    </source>
</evidence>
<feature type="compositionally biased region" description="Acidic residues" evidence="13">
    <location>
        <begin position="266"/>
        <end position="289"/>
    </location>
</feature>
<proteinExistence type="inferred from homology"/>
<evidence type="ECO:0000256" key="12">
    <source>
        <dbReference type="RuleBase" id="RU000489"/>
    </source>
</evidence>
<dbReference type="EC" id="3.2.1.14" evidence="4"/>
<feature type="compositionally biased region" description="Acidic residues" evidence="13">
    <location>
        <begin position="215"/>
        <end position="224"/>
    </location>
</feature>
<keyword evidence="10 12" id="KW-0326">Glycosidase</keyword>
<comment type="subcellular location">
    <subcellularLocation>
        <location evidence="2">Secreted</location>
    </subcellularLocation>
</comment>
<evidence type="ECO:0000256" key="1">
    <source>
        <dbReference type="ARBA" id="ARBA00000822"/>
    </source>
</evidence>
<dbReference type="SUPFAM" id="SSF51445">
    <property type="entry name" value="(Trans)glycosidases"/>
    <property type="match status" value="1"/>
</dbReference>
<evidence type="ECO:0000256" key="5">
    <source>
        <dbReference type="ARBA" id="ARBA00022525"/>
    </source>
</evidence>
<dbReference type="SMART" id="SM00636">
    <property type="entry name" value="Glyco_18"/>
    <property type="match status" value="1"/>
</dbReference>
<organism evidence="16 17">
    <name type="scientific">Fusarium zealandicum</name>
    <dbReference type="NCBI Taxonomy" id="1053134"/>
    <lineage>
        <taxon>Eukaryota</taxon>
        <taxon>Fungi</taxon>
        <taxon>Dikarya</taxon>
        <taxon>Ascomycota</taxon>
        <taxon>Pezizomycotina</taxon>
        <taxon>Sordariomycetes</taxon>
        <taxon>Hypocreomycetidae</taxon>
        <taxon>Hypocreales</taxon>
        <taxon>Nectriaceae</taxon>
        <taxon>Fusarium</taxon>
        <taxon>Fusarium staphyleae species complex</taxon>
    </lineage>
</organism>
<dbReference type="InterPro" id="IPR029070">
    <property type="entry name" value="Chitinase_insertion_sf"/>
</dbReference>
<accession>A0A8H4ULR3</accession>
<keyword evidence="5" id="KW-0964">Secreted</keyword>
<name>A0A8H4ULR3_9HYPO</name>
<dbReference type="PANTHER" id="PTHR11177:SF384">
    <property type="entry name" value="CHITINASE"/>
    <property type="match status" value="1"/>
</dbReference>
<evidence type="ECO:0000256" key="2">
    <source>
        <dbReference type="ARBA" id="ARBA00004613"/>
    </source>
</evidence>
<feature type="signal peptide" evidence="14">
    <location>
        <begin position="1"/>
        <end position="18"/>
    </location>
</feature>
<feature type="compositionally biased region" description="Basic and acidic residues" evidence="13">
    <location>
        <begin position="165"/>
        <end position="177"/>
    </location>
</feature>
<dbReference type="PROSITE" id="PS01095">
    <property type="entry name" value="GH18_1"/>
    <property type="match status" value="1"/>
</dbReference>
<dbReference type="InterPro" id="IPR050314">
    <property type="entry name" value="Glycosyl_Hydrlase_18"/>
</dbReference>
<keyword evidence="11" id="KW-0624">Polysaccharide degradation</keyword>
<evidence type="ECO:0000256" key="6">
    <source>
        <dbReference type="ARBA" id="ARBA00022729"/>
    </source>
</evidence>
<sequence>MHLRFIAIATLLVQAAIAIPGAESTHRHGHGRKGHGRKGHTHTHTETDTSVYKVPLGLRVPLTATPAKLPSSKPTVLPGFIAPIQHANGRGADNAADASDNSFVPGFIPPMQRAKSPRSDEPEFTEEAVARAFIPPVQKSRKPNRQHVTLDLPGASKVPEFIRPVQRDHLGEEHDYDERDYEERDYEENDDEEHGHEEHALGHLPAGLPVSAVDPELDDPEESTVPEFIPPKMPSVPKRQITDEEHAIVDDEFDYADPKELGSEFYENDIPEEDVADADDSEDDSDPDQPNESSAPLKSRGVPKRNILYFVNWGIYGAQFHPQQIPANDITHVLYSFMDIAEDGTVKSGDTWADVDKHYEGDSWNDSGNNVYGCVKQLYLLKKKNRNMKVLMSIGGWTWSPKFVTPASTAAGRRNFAATAVKLVGDWGFDGIDIDWEYPANAQEAENYVLLLAEVRAALDRFSTVNKLNYRFMLTVATSAGPAHYNIMKLKAMDKYLDAWHLMAYDYAGGWDSTTGHQANVYMSKVNPKATKFSTDKAINDYIAAGVAPQKILMGMALYGRSFANTNGPGKPYQGLGGGTRENGIYMLKDLPRPGARAYTDKTLMTTITYDRKTRELVTMDNADSGRLKAAYINKRGLGGAFYWEASGDKTGSRSTVNAVRRSLGALEMSQNLLYYPTSVYDNLRAGMP</sequence>
<keyword evidence="6 14" id="KW-0732">Signal</keyword>
<feature type="region of interest" description="Disordered" evidence="13">
    <location>
        <begin position="164"/>
        <end position="238"/>
    </location>
</feature>
<comment type="caution">
    <text evidence="16">The sequence shown here is derived from an EMBL/GenBank/DDBJ whole genome shotgun (WGS) entry which is preliminary data.</text>
</comment>
<dbReference type="AlphaFoldDB" id="A0A8H4ULR3"/>
<feature type="region of interest" description="Disordered" evidence="13">
    <location>
        <begin position="265"/>
        <end position="299"/>
    </location>
</feature>
<comment type="catalytic activity">
    <reaction evidence="1">
        <text>Random endo-hydrolysis of N-acetyl-beta-D-glucosaminide (1-&gt;4)-beta-linkages in chitin and chitodextrins.</text>
        <dbReference type="EC" id="3.2.1.14"/>
    </reaction>
</comment>
<dbReference type="Gene3D" id="3.10.50.10">
    <property type="match status" value="1"/>
</dbReference>
<evidence type="ECO:0000256" key="8">
    <source>
        <dbReference type="ARBA" id="ARBA00023024"/>
    </source>
</evidence>
<keyword evidence="9" id="KW-0119">Carbohydrate metabolism</keyword>
<evidence type="ECO:0000259" key="15">
    <source>
        <dbReference type="PROSITE" id="PS51910"/>
    </source>
</evidence>
<dbReference type="FunFam" id="3.20.20.80:FF:000075">
    <property type="entry name" value="Sporulation-specific chitinase"/>
    <property type="match status" value="1"/>
</dbReference>
<evidence type="ECO:0000256" key="10">
    <source>
        <dbReference type="ARBA" id="ARBA00023295"/>
    </source>
</evidence>
<dbReference type="GO" id="GO:0005576">
    <property type="term" value="C:extracellular region"/>
    <property type="evidence" value="ECO:0007669"/>
    <property type="project" value="UniProtKB-SubCell"/>
</dbReference>
<keyword evidence="7 12" id="KW-0378">Hydrolase</keyword>
<dbReference type="SUPFAM" id="SSF54556">
    <property type="entry name" value="Chitinase insertion domain"/>
    <property type="match status" value="1"/>
</dbReference>
<dbReference type="CDD" id="cd06548">
    <property type="entry name" value="GH18_chitinase"/>
    <property type="match status" value="1"/>
</dbReference>
<reference evidence="16" key="2">
    <citation type="submission" date="2020-05" db="EMBL/GenBank/DDBJ databases">
        <authorList>
            <person name="Kim H.-S."/>
            <person name="Proctor R.H."/>
            <person name="Brown D.W."/>
        </authorList>
    </citation>
    <scope>NUCLEOTIDE SEQUENCE</scope>
    <source>
        <strain evidence="16">NRRL 22465</strain>
    </source>
</reference>
<feature type="chain" id="PRO_5034401108" description="chitinase" evidence="14">
    <location>
        <begin position="19"/>
        <end position="689"/>
    </location>
</feature>
<dbReference type="GO" id="GO:0006032">
    <property type="term" value="P:chitin catabolic process"/>
    <property type="evidence" value="ECO:0007669"/>
    <property type="project" value="UniProtKB-KW"/>
</dbReference>
<keyword evidence="8" id="KW-0146">Chitin degradation</keyword>
<dbReference type="InterPro" id="IPR001579">
    <property type="entry name" value="Glyco_hydro_18_chit_AS"/>
</dbReference>
<dbReference type="InterPro" id="IPR011583">
    <property type="entry name" value="Chitinase_II/V-like_cat"/>
</dbReference>
<dbReference type="GO" id="GO:0008061">
    <property type="term" value="F:chitin binding"/>
    <property type="evidence" value="ECO:0007669"/>
    <property type="project" value="InterPro"/>
</dbReference>
<protein>
    <recommendedName>
        <fullName evidence="4">chitinase</fullName>
        <ecNumber evidence="4">3.2.1.14</ecNumber>
    </recommendedName>
</protein>
<evidence type="ECO:0000256" key="11">
    <source>
        <dbReference type="ARBA" id="ARBA00023326"/>
    </source>
</evidence>
<evidence type="ECO:0000256" key="9">
    <source>
        <dbReference type="ARBA" id="ARBA00023277"/>
    </source>
</evidence>
<dbReference type="GO" id="GO:0000272">
    <property type="term" value="P:polysaccharide catabolic process"/>
    <property type="evidence" value="ECO:0007669"/>
    <property type="project" value="UniProtKB-KW"/>
</dbReference>
<dbReference type="InterPro" id="IPR001223">
    <property type="entry name" value="Glyco_hydro18_cat"/>
</dbReference>
<evidence type="ECO:0000256" key="4">
    <source>
        <dbReference type="ARBA" id="ARBA00012729"/>
    </source>
</evidence>
<dbReference type="GO" id="GO:0008843">
    <property type="term" value="F:endochitinase activity"/>
    <property type="evidence" value="ECO:0007669"/>
    <property type="project" value="UniProtKB-EC"/>
</dbReference>